<keyword evidence="2 4" id="KW-0863">Zinc-finger</keyword>
<dbReference type="InterPro" id="IPR007527">
    <property type="entry name" value="Znf_SWIM"/>
</dbReference>
<dbReference type="Proteomes" id="UP000824120">
    <property type="component" value="Chromosome 6"/>
</dbReference>
<feature type="domain" description="SWIM-type" evidence="5">
    <location>
        <begin position="13"/>
        <end position="45"/>
    </location>
</feature>
<keyword evidence="3" id="KW-0862">Zinc</keyword>
<dbReference type="EMBL" id="JACXVP010000006">
    <property type="protein sequence ID" value="KAG5601190.1"/>
    <property type="molecule type" value="Genomic_DNA"/>
</dbReference>
<evidence type="ECO:0000256" key="3">
    <source>
        <dbReference type="ARBA" id="ARBA00022833"/>
    </source>
</evidence>
<comment type="caution">
    <text evidence="6">The sequence shown here is derived from an EMBL/GenBank/DDBJ whole genome shotgun (WGS) entry which is preliminary data.</text>
</comment>
<gene>
    <name evidence="6" type="ORF">H5410_032560</name>
</gene>
<organism evidence="6 7">
    <name type="scientific">Solanum commersonii</name>
    <name type="common">Commerson's wild potato</name>
    <name type="synonym">Commerson's nightshade</name>
    <dbReference type="NCBI Taxonomy" id="4109"/>
    <lineage>
        <taxon>Eukaryota</taxon>
        <taxon>Viridiplantae</taxon>
        <taxon>Streptophyta</taxon>
        <taxon>Embryophyta</taxon>
        <taxon>Tracheophyta</taxon>
        <taxon>Spermatophyta</taxon>
        <taxon>Magnoliopsida</taxon>
        <taxon>eudicotyledons</taxon>
        <taxon>Gunneridae</taxon>
        <taxon>Pentapetalae</taxon>
        <taxon>asterids</taxon>
        <taxon>lamiids</taxon>
        <taxon>Solanales</taxon>
        <taxon>Solanaceae</taxon>
        <taxon>Solanoideae</taxon>
        <taxon>Solaneae</taxon>
        <taxon>Solanum</taxon>
    </lineage>
</organism>
<dbReference type="GO" id="GO:0008270">
    <property type="term" value="F:zinc ion binding"/>
    <property type="evidence" value="ECO:0007669"/>
    <property type="project" value="UniProtKB-KW"/>
</dbReference>
<sequence>MLKNVVFECGQKYIVCLERKICNCGRFQIDEIPCAHAFAIFKKKNIIDIHLYCSKYYKPVALANTYDVSIVLMSDKEDWSTPEFVLKEIVLSPGYKRLAG</sequence>
<evidence type="ECO:0000256" key="1">
    <source>
        <dbReference type="ARBA" id="ARBA00022723"/>
    </source>
</evidence>
<keyword evidence="1" id="KW-0479">Metal-binding</keyword>
<keyword evidence="7" id="KW-1185">Reference proteome</keyword>
<dbReference type="OrthoDB" id="1300171at2759"/>
<evidence type="ECO:0000256" key="2">
    <source>
        <dbReference type="ARBA" id="ARBA00022771"/>
    </source>
</evidence>
<dbReference type="SMART" id="SM00575">
    <property type="entry name" value="ZnF_PMZ"/>
    <property type="match status" value="1"/>
</dbReference>
<evidence type="ECO:0000256" key="4">
    <source>
        <dbReference type="PROSITE-ProRule" id="PRU00325"/>
    </source>
</evidence>
<protein>
    <recommendedName>
        <fullName evidence="5">SWIM-type domain-containing protein</fullName>
    </recommendedName>
</protein>
<dbReference type="Pfam" id="PF04434">
    <property type="entry name" value="SWIM"/>
    <property type="match status" value="1"/>
</dbReference>
<evidence type="ECO:0000313" key="7">
    <source>
        <dbReference type="Proteomes" id="UP000824120"/>
    </source>
</evidence>
<dbReference type="AlphaFoldDB" id="A0A9J5YQM4"/>
<dbReference type="PROSITE" id="PS50966">
    <property type="entry name" value="ZF_SWIM"/>
    <property type="match status" value="1"/>
</dbReference>
<evidence type="ECO:0000259" key="5">
    <source>
        <dbReference type="PROSITE" id="PS50966"/>
    </source>
</evidence>
<name>A0A9J5YQM4_SOLCO</name>
<proteinExistence type="predicted"/>
<reference evidence="6 7" key="1">
    <citation type="submission" date="2020-09" db="EMBL/GenBank/DDBJ databases">
        <title>De no assembly of potato wild relative species, Solanum commersonii.</title>
        <authorList>
            <person name="Cho K."/>
        </authorList>
    </citation>
    <scope>NUCLEOTIDE SEQUENCE [LARGE SCALE GENOMIC DNA]</scope>
    <source>
        <strain evidence="6">LZ3.2</strain>
        <tissue evidence="6">Leaf</tissue>
    </source>
</reference>
<evidence type="ECO:0000313" key="6">
    <source>
        <dbReference type="EMBL" id="KAG5601190.1"/>
    </source>
</evidence>
<dbReference type="InterPro" id="IPR006564">
    <property type="entry name" value="Znf_PMZ"/>
</dbReference>
<accession>A0A9J5YQM4</accession>